<proteinExistence type="predicted"/>
<keyword evidence="2" id="KW-1185">Reference proteome</keyword>
<comment type="caution">
    <text evidence="1">The sequence shown here is derived from an EMBL/GenBank/DDBJ whole genome shotgun (WGS) entry which is preliminary data.</text>
</comment>
<evidence type="ECO:0000313" key="1">
    <source>
        <dbReference type="EMBL" id="KAJ8934320.1"/>
    </source>
</evidence>
<dbReference type="AlphaFoldDB" id="A0AAV8X795"/>
<accession>A0AAV8X795</accession>
<dbReference type="EMBL" id="JAPWTK010001049">
    <property type="protein sequence ID" value="KAJ8934320.1"/>
    <property type="molecule type" value="Genomic_DNA"/>
</dbReference>
<evidence type="ECO:0000313" key="2">
    <source>
        <dbReference type="Proteomes" id="UP001162162"/>
    </source>
</evidence>
<sequence>MTTLLPKSRYVIHYRSLQRCLDRGLKITKIHRILKIQLNCMAQKLMNNCVFGKCLQLVRKYKDVKLVTRWEGRFGAKYYIATKFPQLNSIR</sequence>
<name>A0AAV8X795_9CUCU</name>
<gene>
    <name evidence="1" type="ORF">NQ318_002911</name>
</gene>
<protein>
    <submittedName>
        <fullName evidence="1">Uncharacterized protein</fullName>
    </submittedName>
</protein>
<reference evidence="1" key="1">
    <citation type="journal article" date="2023" name="Insect Mol. Biol.">
        <title>Genome sequencing provides insights into the evolution of gene families encoding plant cell wall-degrading enzymes in longhorned beetles.</title>
        <authorList>
            <person name="Shin N.R."/>
            <person name="Okamura Y."/>
            <person name="Kirsch R."/>
            <person name="Pauchet Y."/>
        </authorList>
    </citation>
    <scope>NUCLEOTIDE SEQUENCE</scope>
    <source>
        <strain evidence="1">AMC_N1</strain>
    </source>
</reference>
<organism evidence="1 2">
    <name type="scientific">Aromia moschata</name>
    <dbReference type="NCBI Taxonomy" id="1265417"/>
    <lineage>
        <taxon>Eukaryota</taxon>
        <taxon>Metazoa</taxon>
        <taxon>Ecdysozoa</taxon>
        <taxon>Arthropoda</taxon>
        <taxon>Hexapoda</taxon>
        <taxon>Insecta</taxon>
        <taxon>Pterygota</taxon>
        <taxon>Neoptera</taxon>
        <taxon>Endopterygota</taxon>
        <taxon>Coleoptera</taxon>
        <taxon>Polyphaga</taxon>
        <taxon>Cucujiformia</taxon>
        <taxon>Chrysomeloidea</taxon>
        <taxon>Cerambycidae</taxon>
        <taxon>Cerambycinae</taxon>
        <taxon>Callichromatini</taxon>
        <taxon>Aromia</taxon>
    </lineage>
</organism>
<dbReference type="Proteomes" id="UP001162162">
    <property type="component" value="Unassembled WGS sequence"/>
</dbReference>